<dbReference type="GO" id="GO:0051539">
    <property type="term" value="F:4 iron, 4 sulfur cluster binding"/>
    <property type="evidence" value="ECO:0007669"/>
    <property type="project" value="UniProtKB-KW"/>
</dbReference>
<evidence type="ECO:0000256" key="1">
    <source>
        <dbReference type="ARBA" id="ARBA00001966"/>
    </source>
</evidence>
<evidence type="ECO:0000256" key="3">
    <source>
        <dbReference type="ARBA" id="ARBA00022485"/>
    </source>
</evidence>
<dbReference type="GO" id="GO:0061798">
    <property type="term" value="F:GTP 3',8'-cyclase activity"/>
    <property type="evidence" value="ECO:0007669"/>
    <property type="project" value="UniProtKB-EC"/>
</dbReference>
<dbReference type="SFLD" id="SFLDG01386">
    <property type="entry name" value="main_SPASM_domain-containing"/>
    <property type="match status" value="1"/>
</dbReference>
<evidence type="ECO:0000313" key="14">
    <source>
        <dbReference type="EMBL" id="SVA42567.1"/>
    </source>
</evidence>
<keyword evidence="5" id="KW-0479">Metal-binding</keyword>
<dbReference type="PANTHER" id="PTHR22960:SF0">
    <property type="entry name" value="MOLYBDENUM COFACTOR BIOSYNTHESIS PROTEIN 1"/>
    <property type="match status" value="1"/>
</dbReference>
<dbReference type="InterPro" id="IPR058240">
    <property type="entry name" value="rSAM_sf"/>
</dbReference>
<dbReference type="UniPathway" id="UPA00344"/>
<dbReference type="PROSITE" id="PS01305">
    <property type="entry name" value="MOAA_NIFB_PQQE"/>
    <property type="match status" value="1"/>
</dbReference>
<dbReference type="GO" id="GO:0005525">
    <property type="term" value="F:GTP binding"/>
    <property type="evidence" value="ECO:0007669"/>
    <property type="project" value="UniProtKB-KW"/>
</dbReference>
<evidence type="ECO:0000256" key="11">
    <source>
        <dbReference type="ARBA" id="ARBA00023239"/>
    </source>
</evidence>
<dbReference type="Pfam" id="PF06463">
    <property type="entry name" value="Mob_synth_C"/>
    <property type="match status" value="1"/>
</dbReference>
<dbReference type="SMART" id="SM00729">
    <property type="entry name" value="Elp3"/>
    <property type="match status" value="1"/>
</dbReference>
<protein>
    <recommendedName>
        <fullName evidence="2">GTP 3',8-cyclase</fullName>
        <ecNumber evidence="2">4.1.99.22</ecNumber>
    </recommendedName>
</protein>
<dbReference type="Gene3D" id="3.20.20.70">
    <property type="entry name" value="Aldolase class I"/>
    <property type="match status" value="1"/>
</dbReference>
<reference evidence="14" key="1">
    <citation type="submission" date="2018-05" db="EMBL/GenBank/DDBJ databases">
        <authorList>
            <person name="Lanie J.A."/>
            <person name="Ng W.-L."/>
            <person name="Kazmierczak K.M."/>
            <person name="Andrzejewski T.M."/>
            <person name="Davidsen T.M."/>
            <person name="Wayne K.J."/>
            <person name="Tettelin H."/>
            <person name="Glass J.I."/>
            <person name="Rusch D."/>
            <person name="Podicherti R."/>
            <person name="Tsui H.-C.T."/>
            <person name="Winkler M.E."/>
        </authorList>
    </citation>
    <scope>NUCLEOTIDE SEQUENCE</scope>
</reference>
<keyword evidence="4" id="KW-0949">S-adenosyl-L-methionine</keyword>
<gene>
    <name evidence="14" type="ORF">METZ01_LOCUS95421</name>
</gene>
<comment type="catalytic activity">
    <reaction evidence="12">
        <text>GTP + AH2 + S-adenosyl-L-methionine = (8S)-3',8-cyclo-7,8-dihydroguanosine 5'-triphosphate + 5'-deoxyadenosine + L-methionine + A + H(+)</text>
        <dbReference type="Rhea" id="RHEA:49576"/>
        <dbReference type="ChEBI" id="CHEBI:13193"/>
        <dbReference type="ChEBI" id="CHEBI:15378"/>
        <dbReference type="ChEBI" id="CHEBI:17319"/>
        <dbReference type="ChEBI" id="CHEBI:17499"/>
        <dbReference type="ChEBI" id="CHEBI:37565"/>
        <dbReference type="ChEBI" id="CHEBI:57844"/>
        <dbReference type="ChEBI" id="CHEBI:59789"/>
        <dbReference type="ChEBI" id="CHEBI:131766"/>
        <dbReference type="EC" id="4.1.99.22"/>
    </reaction>
</comment>
<name>A0A381VSG4_9ZZZZ</name>
<dbReference type="InterPro" id="IPR010505">
    <property type="entry name" value="MoaA_twitch"/>
</dbReference>
<dbReference type="NCBIfam" id="TIGR02666">
    <property type="entry name" value="moaA"/>
    <property type="match status" value="1"/>
</dbReference>
<dbReference type="EMBL" id="UINC01009493">
    <property type="protein sequence ID" value="SVA42567.1"/>
    <property type="molecule type" value="Genomic_DNA"/>
</dbReference>
<evidence type="ECO:0000256" key="9">
    <source>
        <dbReference type="ARBA" id="ARBA00023134"/>
    </source>
</evidence>
<dbReference type="InterPro" id="IPR050105">
    <property type="entry name" value="MoCo_biosynth_MoaA/MoaC"/>
</dbReference>
<comment type="cofactor">
    <cofactor evidence="1">
        <name>[4Fe-4S] cluster</name>
        <dbReference type="ChEBI" id="CHEBI:49883"/>
    </cofactor>
</comment>
<dbReference type="InterPro" id="IPR006638">
    <property type="entry name" value="Elp3/MiaA/NifB-like_rSAM"/>
</dbReference>
<keyword evidence="8" id="KW-0411">Iron-sulfur</keyword>
<proteinExistence type="inferred from homology"/>
<dbReference type="PANTHER" id="PTHR22960">
    <property type="entry name" value="MOLYBDOPTERIN COFACTOR SYNTHESIS PROTEIN A"/>
    <property type="match status" value="1"/>
</dbReference>
<dbReference type="InterPro" id="IPR000385">
    <property type="entry name" value="MoaA_NifB_PqqE_Fe-S-bd_CS"/>
</dbReference>
<dbReference type="InterPro" id="IPR040064">
    <property type="entry name" value="MoaA-like"/>
</dbReference>
<dbReference type="EC" id="4.1.99.22" evidence="2"/>
<feature type="domain" description="Radical SAM core" evidence="13">
    <location>
        <begin position="25"/>
        <end position="239"/>
    </location>
</feature>
<evidence type="ECO:0000256" key="7">
    <source>
        <dbReference type="ARBA" id="ARBA00023004"/>
    </source>
</evidence>
<evidence type="ECO:0000256" key="5">
    <source>
        <dbReference type="ARBA" id="ARBA00022723"/>
    </source>
</evidence>
<evidence type="ECO:0000256" key="12">
    <source>
        <dbReference type="ARBA" id="ARBA00048697"/>
    </source>
</evidence>
<dbReference type="SFLD" id="SFLDS00029">
    <property type="entry name" value="Radical_SAM"/>
    <property type="match status" value="1"/>
</dbReference>
<dbReference type="GO" id="GO:0046872">
    <property type="term" value="F:metal ion binding"/>
    <property type="evidence" value="ECO:0007669"/>
    <property type="project" value="UniProtKB-KW"/>
</dbReference>
<keyword evidence="7" id="KW-0408">Iron</keyword>
<dbReference type="SFLD" id="SFLDG01067">
    <property type="entry name" value="SPASM/twitch_domain_containing"/>
    <property type="match status" value="1"/>
</dbReference>
<evidence type="ECO:0000256" key="6">
    <source>
        <dbReference type="ARBA" id="ARBA00022741"/>
    </source>
</evidence>
<keyword evidence="11" id="KW-0456">Lyase</keyword>
<dbReference type="HAMAP" id="MF_01225_B">
    <property type="entry name" value="MoaA_B"/>
    <property type="match status" value="1"/>
</dbReference>
<dbReference type="InterPro" id="IPR007197">
    <property type="entry name" value="rSAM"/>
</dbReference>
<keyword evidence="6" id="KW-0547">Nucleotide-binding</keyword>
<dbReference type="InterPro" id="IPR013785">
    <property type="entry name" value="Aldolase_TIM"/>
</dbReference>
<dbReference type="CDD" id="cd21117">
    <property type="entry name" value="Twitch_MoaA"/>
    <property type="match status" value="1"/>
</dbReference>
<evidence type="ECO:0000256" key="2">
    <source>
        <dbReference type="ARBA" id="ARBA00012167"/>
    </source>
</evidence>
<dbReference type="Pfam" id="PF04055">
    <property type="entry name" value="Radical_SAM"/>
    <property type="match status" value="1"/>
</dbReference>
<sequence>MEKLTHKINYSSRDKNIAKSPITDNYSRTFRYLRIAVNERCNFRCIYCMPEKGTSFNSQNKLLTCNEIFKLIEIMADLNVEKIRFTGGEPLLRKSIPKIIGFASRIPSISSINLTTNGFLLSNYIESLQKAGLTGINISLDTLNPKKFEKITRKNGLGMVLNGIESAIKSEIPNIKLNVVTMRGFNDNELVDFVELTKNNDITIRFIELMPFDSHQIWKTGKFYSAEQILTDLKNNVTELFKVKGSKTEKFIFRKNGYKGRIAIIPAFTRNICGDCNRIRITADGKLLNCLYSKNETNLRDAIRRGLKDYTIKNMIRGTMKKKYINGWVAQNQGIESRESMTQIGG</sequence>
<evidence type="ECO:0000256" key="10">
    <source>
        <dbReference type="ARBA" id="ARBA00023150"/>
    </source>
</evidence>
<dbReference type="AlphaFoldDB" id="A0A381VSG4"/>
<dbReference type="GO" id="GO:0061799">
    <property type="term" value="F:cyclic pyranopterin monophosphate synthase activity"/>
    <property type="evidence" value="ECO:0007669"/>
    <property type="project" value="TreeGrafter"/>
</dbReference>
<dbReference type="GO" id="GO:0006777">
    <property type="term" value="P:Mo-molybdopterin cofactor biosynthetic process"/>
    <property type="evidence" value="ECO:0007669"/>
    <property type="project" value="UniProtKB-KW"/>
</dbReference>
<evidence type="ECO:0000256" key="4">
    <source>
        <dbReference type="ARBA" id="ARBA00022691"/>
    </source>
</evidence>
<keyword evidence="10" id="KW-0501">Molybdenum cofactor biosynthesis</keyword>
<dbReference type="PROSITE" id="PS51918">
    <property type="entry name" value="RADICAL_SAM"/>
    <property type="match status" value="1"/>
</dbReference>
<dbReference type="CDD" id="cd01335">
    <property type="entry name" value="Radical_SAM"/>
    <property type="match status" value="1"/>
</dbReference>
<organism evidence="14">
    <name type="scientific">marine metagenome</name>
    <dbReference type="NCBI Taxonomy" id="408172"/>
    <lineage>
        <taxon>unclassified sequences</taxon>
        <taxon>metagenomes</taxon>
        <taxon>ecological metagenomes</taxon>
    </lineage>
</organism>
<dbReference type="SFLD" id="SFLDG01383">
    <property type="entry name" value="cyclic_pyranopterin_phosphate"/>
    <property type="match status" value="1"/>
</dbReference>
<evidence type="ECO:0000259" key="13">
    <source>
        <dbReference type="PROSITE" id="PS51918"/>
    </source>
</evidence>
<keyword evidence="9" id="KW-0342">GTP-binding</keyword>
<accession>A0A381VSG4</accession>
<keyword evidence="3" id="KW-0004">4Fe-4S</keyword>
<evidence type="ECO:0000256" key="8">
    <source>
        <dbReference type="ARBA" id="ARBA00023014"/>
    </source>
</evidence>
<dbReference type="InterPro" id="IPR013483">
    <property type="entry name" value="MoaA"/>
</dbReference>
<dbReference type="SUPFAM" id="SSF102114">
    <property type="entry name" value="Radical SAM enzymes"/>
    <property type="match status" value="1"/>
</dbReference>